<keyword evidence="1" id="KW-0732">Signal</keyword>
<evidence type="ECO:0000256" key="1">
    <source>
        <dbReference type="SAM" id="SignalP"/>
    </source>
</evidence>
<evidence type="ECO:0000313" key="3">
    <source>
        <dbReference type="Proteomes" id="UP000603865"/>
    </source>
</evidence>
<reference evidence="2" key="2">
    <citation type="submission" date="2020-09" db="EMBL/GenBank/DDBJ databases">
        <authorList>
            <person name="Sun Q."/>
            <person name="Ohkuma M."/>
        </authorList>
    </citation>
    <scope>NUCLEOTIDE SEQUENCE</scope>
    <source>
        <strain evidence="2">JCM 31311</strain>
    </source>
</reference>
<accession>A0A918FA94</accession>
<dbReference type="Proteomes" id="UP000603865">
    <property type="component" value="Unassembled WGS sequence"/>
</dbReference>
<organism evidence="2 3">
    <name type="scientific">Deinococcus ruber</name>
    <dbReference type="NCBI Taxonomy" id="1848197"/>
    <lineage>
        <taxon>Bacteria</taxon>
        <taxon>Thermotogati</taxon>
        <taxon>Deinococcota</taxon>
        <taxon>Deinococci</taxon>
        <taxon>Deinococcales</taxon>
        <taxon>Deinococcaceae</taxon>
        <taxon>Deinococcus</taxon>
    </lineage>
</organism>
<keyword evidence="3" id="KW-1185">Reference proteome</keyword>
<dbReference type="EMBL" id="BMQL01000018">
    <property type="protein sequence ID" value="GGR15545.1"/>
    <property type="molecule type" value="Genomic_DNA"/>
</dbReference>
<protein>
    <submittedName>
        <fullName evidence="2">Uncharacterized protein</fullName>
    </submittedName>
</protein>
<name>A0A918FA94_9DEIO</name>
<comment type="caution">
    <text evidence="2">The sequence shown here is derived from an EMBL/GenBank/DDBJ whole genome shotgun (WGS) entry which is preliminary data.</text>
</comment>
<gene>
    <name evidence="2" type="ORF">GCM10008957_30360</name>
</gene>
<evidence type="ECO:0000313" key="2">
    <source>
        <dbReference type="EMBL" id="GGR15545.1"/>
    </source>
</evidence>
<reference evidence="2" key="1">
    <citation type="journal article" date="2014" name="Int. J. Syst. Evol. Microbiol.">
        <title>Complete genome sequence of Corynebacterium casei LMG S-19264T (=DSM 44701T), isolated from a smear-ripened cheese.</title>
        <authorList>
            <consortium name="US DOE Joint Genome Institute (JGI-PGF)"/>
            <person name="Walter F."/>
            <person name="Albersmeier A."/>
            <person name="Kalinowski J."/>
            <person name="Ruckert C."/>
        </authorList>
    </citation>
    <scope>NUCLEOTIDE SEQUENCE</scope>
    <source>
        <strain evidence="2">JCM 31311</strain>
    </source>
</reference>
<dbReference type="AlphaFoldDB" id="A0A918FA94"/>
<proteinExistence type="predicted"/>
<sequence>MRPNQVIRRSVLLSSLLVLTPGVRADPTPITAGTGASVTDSDPLTGALGALDNATNTFSDIDSTISMLSSAIDMLSGIPVIGQIAMMIKPVLNTYLDFKTMAQPLFDAMTTGRQYLQRAIDTKNSIQNLFASSSFSDGVNNINNLVNQMGGLVNLPASARTIDPNDPATSMQPVLAAADARIAEVHQGKNAAKAAGDTTTYRYLSQKENELRRLRGQLNLAGQSAAAEASSKKLVTSAATNAAKTATDTTEFASALQATKSAEGAIKALGTVALETMNAQSAGFSTLSQQLALISKQQTITNEQGDQLLQHFQAQQSEQNAKNRMALDAAAERRQQDYTSMLNRVNSLADGMGQTMKPDPTRVTDVHDLMQGNVP</sequence>
<feature type="chain" id="PRO_5036926563" evidence="1">
    <location>
        <begin position="26"/>
        <end position="375"/>
    </location>
</feature>
<feature type="signal peptide" evidence="1">
    <location>
        <begin position="1"/>
        <end position="25"/>
    </location>
</feature>